<keyword evidence="5" id="KW-1185">Reference proteome</keyword>
<gene>
    <name evidence="4" type="ORF">HNP82_003517</name>
</gene>
<dbReference type="RefSeq" id="WP_183776754.1">
    <property type="nucleotide sequence ID" value="NZ_JACHFW010000030.1"/>
</dbReference>
<dbReference type="PROSITE" id="PS51149">
    <property type="entry name" value="GLY_RADICAL_2"/>
    <property type="match status" value="1"/>
</dbReference>
<evidence type="ECO:0000313" key="4">
    <source>
        <dbReference type="EMBL" id="MBB5266360.1"/>
    </source>
</evidence>
<evidence type="ECO:0000256" key="1">
    <source>
        <dbReference type="ARBA" id="ARBA00022818"/>
    </source>
</evidence>
<keyword evidence="1" id="KW-0556">Organic radical</keyword>
<reference evidence="4 5" key="1">
    <citation type="submission" date="2020-08" db="EMBL/GenBank/DDBJ databases">
        <title>Genomic Encyclopedia of Type Strains, Phase IV (KMG-IV): sequencing the most valuable type-strain genomes for metagenomic binning, comparative biology and taxonomic classification.</title>
        <authorList>
            <person name="Goeker M."/>
        </authorList>
    </citation>
    <scope>NUCLEOTIDE SEQUENCE [LARGE SCALE GENOMIC DNA]</scope>
    <source>
        <strain evidence="4 5">DSM 106146</strain>
    </source>
</reference>
<dbReference type="Proteomes" id="UP000543642">
    <property type="component" value="Unassembled WGS sequence"/>
</dbReference>
<accession>A0A7W8HEP9</accession>
<name>A0A7W8HEP9_9FIRM</name>
<evidence type="ECO:0000313" key="5">
    <source>
        <dbReference type="Proteomes" id="UP000543642"/>
    </source>
</evidence>
<evidence type="ECO:0000256" key="2">
    <source>
        <dbReference type="PROSITE-ProRule" id="PRU00493"/>
    </source>
</evidence>
<comment type="caution">
    <text evidence="2">Lacks conserved residue(s) required for the propagation of feature annotation.</text>
</comment>
<dbReference type="InterPro" id="IPR001150">
    <property type="entry name" value="Gly_radical"/>
</dbReference>
<keyword evidence="4" id="KW-0670">Pyruvate</keyword>
<dbReference type="SUPFAM" id="SSF51998">
    <property type="entry name" value="PFL-like glycyl radical enzymes"/>
    <property type="match status" value="1"/>
</dbReference>
<keyword evidence="4" id="KW-0456">Lyase</keyword>
<sequence>MKKDIEAGIVTDEDVLELFELIRIKDFHLGTVQSKDNRGQTNGEAKWHNIVIGGVKHIQFNIVDEKELLDARVHPENHEDLMVRVA</sequence>
<comment type="caution">
    <text evidence="4">The sequence shown here is derived from an EMBL/GenBank/DDBJ whole genome shotgun (WGS) entry which is preliminary data.</text>
</comment>
<feature type="domain" description="Glycine radical" evidence="3">
    <location>
        <begin position="1"/>
        <end position="86"/>
    </location>
</feature>
<dbReference type="EMBL" id="JACHFW010000030">
    <property type="protein sequence ID" value="MBB5266360.1"/>
    <property type="molecule type" value="Genomic_DNA"/>
</dbReference>
<protein>
    <submittedName>
        <fullName evidence="4">Pyruvate-formate lyase</fullName>
    </submittedName>
</protein>
<dbReference type="GO" id="GO:0016829">
    <property type="term" value="F:lyase activity"/>
    <property type="evidence" value="ECO:0007669"/>
    <property type="project" value="UniProtKB-KW"/>
</dbReference>
<dbReference type="AlphaFoldDB" id="A0A7W8HEP9"/>
<proteinExistence type="predicted"/>
<dbReference type="Pfam" id="PF01228">
    <property type="entry name" value="Gly_radical"/>
    <property type="match status" value="1"/>
</dbReference>
<evidence type="ECO:0000259" key="3">
    <source>
        <dbReference type="PROSITE" id="PS51149"/>
    </source>
</evidence>
<organism evidence="4 5">
    <name type="scientific">Catenibacillus scindens</name>
    <dbReference type="NCBI Taxonomy" id="673271"/>
    <lineage>
        <taxon>Bacteria</taxon>
        <taxon>Bacillati</taxon>
        <taxon>Bacillota</taxon>
        <taxon>Clostridia</taxon>
        <taxon>Lachnospirales</taxon>
        <taxon>Lachnospiraceae</taxon>
        <taxon>Catenibacillus</taxon>
    </lineage>
</organism>
<dbReference type="Gene3D" id="3.20.70.20">
    <property type="match status" value="2"/>
</dbReference>